<feature type="transmembrane region" description="Helical" evidence="2">
    <location>
        <begin position="305"/>
        <end position="327"/>
    </location>
</feature>
<accession>A0A9P4NM36</accession>
<reference evidence="3" key="1">
    <citation type="journal article" date="2020" name="Stud. Mycol.">
        <title>101 Dothideomycetes genomes: a test case for predicting lifestyles and emergence of pathogens.</title>
        <authorList>
            <person name="Haridas S."/>
            <person name="Albert R."/>
            <person name="Binder M."/>
            <person name="Bloem J."/>
            <person name="Labutti K."/>
            <person name="Salamov A."/>
            <person name="Andreopoulos B."/>
            <person name="Baker S."/>
            <person name="Barry K."/>
            <person name="Bills G."/>
            <person name="Bluhm B."/>
            <person name="Cannon C."/>
            <person name="Castanera R."/>
            <person name="Culley D."/>
            <person name="Daum C."/>
            <person name="Ezra D."/>
            <person name="Gonzalez J."/>
            <person name="Henrissat B."/>
            <person name="Kuo A."/>
            <person name="Liang C."/>
            <person name="Lipzen A."/>
            <person name="Lutzoni F."/>
            <person name="Magnuson J."/>
            <person name="Mondo S."/>
            <person name="Nolan M."/>
            <person name="Ohm R."/>
            <person name="Pangilinan J."/>
            <person name="Park H.-J."/>
            <person name="Ramirez L."/>
            <person name="Alfaro M."/>
            <person name="Sun H."/>
            <person name="Tritt A."/>
            <person name="Yoshinaga Y."/>
            <person name="Zwiers L.-H."/>
            <person name="Turgeon B."/>
            <person name="Goodwin S."/>
            <person name="Spatafora J."/>
            <person name="Crous P."/>
            <person name="Grigoriev I."/>
        </authorList>
    </citation>
    <scope>NUCLEOTIDE SEQUENCE</scope>
    <source>
        <strain evidence="3">CBS 130266</strain>
    </source>
</reference>
<evidence type="ECO:0000256" key="2">
    <source>
        <dbReference type="SAM" id="Phobius"/>
    </source>
</evidence>
<protein>
    <submittedName>
        <fullName evidence="3">Uncharacterized protein</fullName>
    </submittedName>
</protein>
<feature type="transmembrane region" description="Helical" evidence="2">
    <location>
        <begin position="211"/>
        <end position="227"/>
    </location>
</feature>
<evidence type="ECO:0000313" key="3">
    <source>
        <dbReference type="EMBL" id="KAF2427734.1"/>
    </source>
</evidence>
<feature type="transmembrane region" description="Helical" evidence="2">
    <location>
        <begin position="339"/>
        <end position="361"/>
    </location>
</feature>
<keyword evidence="2" id="KW-0472">Membrane</keyword>
<gene>
    <name evidence="3" type="ORF">EJ08DRAFT_592756</name>
</gene>
<feature type="transmembrane region" description="Helical" evidence="2">
    <location>
        <begin position="258"/>
        <end position="276"/>
    </location>
</feature>
<feature type="transmembrane region" description="Helical" evidence="2">
    <location>
        <begin position="159"/>
        <end position="181"/>
    </location>
</feature>
<evidence type="ECO:0000256" key="1">
    <source>
        <dbReference type="SAM" id="MobiDB-lite"/>
    </source>
</evidence>
<feature type="region of interest" description="Disordered" evidence="1">
    <location>
        <begin position="446"/>
        <end position="541"/>
    </location>
</feature>
<name>A0A9P4NM36_9PEZI</name>
<dbReference type="Proteomes" id="UP000800235">
    <property type="component" value="Unassembled WGS sequence"/>
</dbReference>
<keyword evidence="2" id="KW-1133">Transmembrane helix</keyword>
<keyword evidence="2" id="KW-0812">Transmembrane</keyword>
<sequence>MNFPRDLIAFPGGSNATDTVINNIHFNTTALRYWNYTYYEGNRTISNNSKCYLIFENYQPRFLLNGTWLNATNCNAPILGIKTRGKLGITFGSIFAISIMFTLINLKKHGQQFLREDKRFRLVGRRWQWYWMLFVAGCGMISTITSVDVDRNYLQDLPIVLQSFFFILMVPGTMAIVWEAVRHWGSWQERQVVDLNPFSLPQDDRRGKTELYMPLLFYFIAWLNFFMDIPRSWGKLEKQHSIAQQRTIAEPAGTDVRFKAGGIIAALGIFVILWSLQHSMHHYQPHRKGIVPAITNFFQKCPPRLYLAIIILAIRLAYGIFMPWHWQTSIFKYDASPEWYYGAGYAPPALIIIIFNIWGFIDENEDKQLIAQRRMRGQLADDELGIVKRPHWWRKRDHAFNDEQRLRNLTTEVGGGRATAQRVSQNVELGNMNINRHSVISTATGGVARPESYPAGGSIVTGMRDRSRSRPRDDPFRDLSPTGSEVSGEGILARPGLVGRRSSGLSGWTDASGATGLTGQTLTGSRTSEGPPQRVRSMLDI</sequence>
<dbReference type="EMBL" id="MU007058">
    <property type="protein sequence ID" value="KAF2427734.1"/>
    <property type="molecule type" value="Genomic_DNA"/>
</dbReference>
<feature type="compositionally biased region" description="Basic and acidic residues" evidence="1">
    <location>
        <begin position="463"/>
        <end position="477"/>
    </location>
</feature>
<dbReference type="Pfam" id="PF10361">
    <property type="entry name" value="DUF2434"/>
    <property type="match status" value="1"/>
</dbReference>
<feature type="compositionally biased region" description="Low complexity" evidence="1">
    <location>
        <begin position="496"/>
        <end position="525"/>
    </location>
</feature>
<comment type="caution">
    <text evidence="3">The sequence shown here is derived from an EMBL/GenBank/DDBJ whole genome shotgun (WGS) entry which is preliminary data.</text>
</comment>
<proteinExistence type="predicted"/>
<dbReference type="OrthoDB" id="5308502at2759"/>
<feature type="transmembrane region" description="Helical" evidence="2">
    <location>
        <begin position="127"/>
        <end position="147"/>
    </location>
</feature>
<keyword evidence="4" id="KW-1185">Reference proteome</keyword>
<evidence type="ECO:0000313" key="4">
    <source>
        <dbReference type="Proteomes" id="UP000800235"/>
    </source>
</evidence>
<organism evidence="3 4">
    <name type="scientific">Tothia fuscella</name>
    <dbReference type="NCBI Taxonomy" id="1048955"/>
    <lineage>
        <taxon>Eukaryota</taxon>
        <taxon>Fungi</taxon>
        <taxon>Dikarya</taxon>
        <taxon>Ascomycota</taxon>
        <taxon>Pezizomycotina</taxon>
        <taxon>Dothideomycetes</taxon>
        <taxon>Pleosporomycetidae</taxon>
        <taxon>Venturiales</taxon>
        <taxon>Cylindrosympodiaceae</taxon>
        <taxon>Tothia</taxon>
    </lineage>
</organism>
<dbReference type="InterPro" id="IPR018830">
    <property type="entry name" value="DUF2434"/>
</dbReference>
<feature type="transmembrane region" description="Helical" evidence="2">
    <location>
        <begin position="87"/>
        <end position="106"/>
    </location>
</feature>
<dbReference type="AlphaFoldDB" id="A0A9P4NM36"/>